<comment type="caution">
    <text evidence="3">The sequence shown here is derived from an EMBL/GenBank/DDBJ whole genome shotgun (WGS) entry which is preliminary data.</text>
</comment>
<evidence type="ECO:0000313" key="4">
    <source>
        <dbReference type="EMBL" id="MBM7803185.1"/>
    </source>
</evidence>
<dbReference type="InterPro" id="IPR051603">
    <property type="entry name" value="Zinc-ADH_QOR/CCCR"/>
</dbReference>
<feature type="domain" description="Enoyl reductase (ER)" evidence="2">
    <location>
        <begin position="17"/>
        <end position="310"/>
    </location>
</feature>
<evidence type="ECO:0000313" key="6">
    <source>
        <dbReference type="Proteomes" id="UP000746584"/>
    </source>
</evidence>
<dbReference type="InterPro" id="IPR013154">
    <property type="entry name" value="ADH-like_N"/>
</dbReference>
<dbReference type="SUPFAM" id="SSF51735">
    <property type="entry name" value="NAD(P)-binding Rossmann-fold domains"/>
    <property type="match status" value="1"/>
</dbReference>
<reference evidence="4 6" key="3">
    <citation type="submission" date="2021-01" db="EMBL/GenBank/DDBJ databases">
        <title>Sequencing the genomes of 1000 actinobacteria strains.</title>
        <authorList>
            <person name="Klenk H.-P."/>
        </authorList>
    </citation>
    <scope>NUCLEOTIDE SEQUENCE [LARGE SCALE GENOMIC DNA]</scope>
    <source>
        <strain evidence="4 6">DSM 20542</strain>
    </source>
</reference>
<dbReference type="SUPFAM" id="SSF50129">
    <property type="entry name" value="GroES-like"/>
    <property type="match status" value="1"/>
</dbReference>
<dbReference type="EMBL" id="JAFBCG010000001">
    <property type="protein sequence ID" value="MBM7803185.1"/>
    <property type="molecule type" value="Genomic_DNA"/>
</dbReference>
<evidence type="ECO:0000313" key="3">
    <source>
        <dbReference type="EMBL" id="GGK94774.1"/>
    </source>
</evidence>
<reference evidence="3" key="1">
    <citation type="journal article" date="2014" name="Int. J. Syst. Evol. Microbiol.">
        <title>Complete genome sequence of Corynebacterium casei LMG S-19264T (=DSM 44701T), isolated from a smear-ripened cheese.</title>
        <authorList>
            <consortium name="US DOE Joint Genome Institute (JGI-PGF)"/>
            <person name="Walter F."/>
            <person name="Albersmeier A."/>
            <person name="Kalinowski J."/>
            <person name="Ruckert C."/>
        </authorList>
    </citation>
    <scope>NUCLEOTIDE SEQUENCE</scope>
    <source>
        <strain evidence="3">JCM 1480</strain>
    </source>
</reference>
<dbReference type="GO" id="GO:0016491">
    <property type="term" value="F:oxidoreductase activity"/>
    <property type="evidence" value="ECO:0007669"/>
    <property type="project" value="InterPro"/>
</dbReference>
<accession>A0A8H9G9S4</accession>
<sequence>MAEIPDTMRAVRFSEWGDRSVLHVEQVPVPPVEAGRVLVRVRAAGINPGETAIRQGLFDGEDPSKLPSGQGTDFAGIVVAVGAGVDGVDEGEEVLGWSWERSSQAEYVSVPAGQVVQKPHLLSWEVAGGLDVIATTAAAAVRAVDPRPGETVVVSGAAGGVGGFVTQLLTNEGIDVIAIASEANHDWLRSKGARPVSYGDGLQERIEELATNGVDALIDTYGPEYVHLGVALGVPVDRIETIIAFEVAAELGAKASGSADTADPEILGALALQVADGAIEVPIAGTYPLDRVQDAYAELEQRHTRGKIVLVP</sequence>
<dbReference type="PANTHER" id="PTHR44154">
    <property type="entry name" value="QUINONE OXIDOREDUCTASE"/>
    <property type="match status" value="1"/>
</dbReference>
<dbReference type="AlphaFoldDB" id="A0A8H9G9S4"/>
<dbReference type="Proteomes" id="UP000746584">
    <property type="component" value="Unassembled WGS sequence"/>
</dbReference>
<proteinExistence type="predicted"/>
<protein>
    <submittedName>
        <fullName evidence="3 4">NADPH:quinone reductase</fullName>
    </submittedName>
</protein>
<dbReference type="InterPro" id="IPR036291">
    <property type="entry name" value="NAD(P)-bd_dom_sf"/>
</dbReference>
<dbReference type="Gene3D" id="3.90.180.10">
    <property type="entry name" value="Medium-chain alcohol dehydrogenases, catalytic domain"/>
    <property type="match status" value="1"/>
</dbReference>
<dbReference type="InterPro" id="IPR011032">
    <property type="entry name" value="GroES-like_sf"/>
</dbReference>
<dbReference type="SMART" id="SM00829">
    <property type="entry name" value="PKS_ER"/>
    <property type="match status" value="1"/>
</dbReference>
<dbReference type="Pfam" id="PF08240">
    <property type="entry name" value="ADH_N"/>
    <property type="match status" value="1"/>
</dbReference>
<dbReference type="Gene3D" id="3.40.50.720">
    <property type="entry name" value="NAD(P)-binding Rossmann-like Domain"/>
    <property type="match status" value="1"/>
</dbReference>
<evidence type="ECO:0000259" key="2">
    <source>
        <dbReference type="SMART" id="SM00829"/>
    </source>
</evidence>
<evidence type="ECO:0000256" key="1">
    <source>
        <dbReference type="ARBA" id="ARBA00022857"/>
    </source>
</evidence>
<organism evidence="3 5">
    <name type="scientific">Curtobacterium luteum</name>
    <dbReference type="NCBI Taxonomy" id="33881"/>
    <lineage>
        <taxon>Bacteria</taxon>
        <taxon>Bacillati</taxon>
        <taxon>Actinomycetota</taxon>
        <taxon>Actinomycetes</taxon>
        <taxon>Micrococcales</taxon>
        <taxon>Microbacteriaceae</taxon>
        <taxon>Curtobacterium</taxon>
    </lineage>
</organism>
<dbReference type="InterPro" id="IPR020843">
    <property type="entry name" value="ER"/>
</dbReference>
<evidence type="ECO:0000313" key="5">
    <source>
        <dbReference type="Proteomes" id="UP000648535"/>
    </source>
</evidence>
<reference evidence="3" key="2">
    <citation type="submission" date="2020-09" db="EMBL/GenBank/DDBJ databases">
        <authorList>
            <person name="Sun Q."/>
            <person name="Ohkuma M."/>
        </authorList>
    </citation>
    <scope>NUCLEOTIDE SEQUENCE</scope>
    <source>
        <strain evidence="3">JCM 1480</strain>
    </source>
</reference>
<dbReference type="Pfam" id="PF13602">
    <property type="entry name" value="ADH_zinc_N_2"/>
    <property type="match status" value="1"/>
</dbReference>
<dbReference type="RefSeq" id="WP_229727888.1">
    <property type="nucleotide sequence ID" value="NZ_BMOI01000003.1"/>
</dbReference>
<keyword evidence="6" id="KW-1185">Reference proteome</keyword>
<dbReference type="CDD" id="cd05289">
    <property type="entry name" value="MDR_like_2"/>
    <property type="match status" value="1"/>
</dbReference>
<name>A0A8H9G9S4_9MICO</name>
<dbReference type="PANTHER" id="PTHR44154:SF1">
    <property type="entry name" value="QUINONE OXIDOREDUCTASE"/>
    <property type="match status" value="1"/>
</dbReference>
<dbReference type="EMBL" id="BMOI01000003">
    <property type="protein sequence ID" value="GGK94774.1"/>
    <property type="molecule type" value="Genomic_DNA"/>
</dbReference>
<dbReference type="Proteomes" id="UP000648535">
    <property type="component" value="Unassembled WGS sequence"/>
</dbReference>
<gene>
    <name evidence="3" type="ORF">GCM10009769_10940</name>
    <name evidence="4" type="ORF">JOE58_002436</name>
</gene>
<keyword evidence="1" id="KW-0521">NADP</keyword>